<dbReference type="Proteomes" id="UP001465153">
    <property type="component" value="Unassembled WGS sequence"/>
</dbReference>
<dbReference type="HAMAP" id="MF_01523">
    <property type="entry name" value="16SrRNA_methyltr_J"/>
    <property type="match status" value="1"/>
</dbReference>
<comment type="function">
    <text evidence="1">Specifically methylates the guanosine in position 1516 of 16S rRNA.</text>
</comment>
<dbReference type="InterPro" id="IPR029063">
    <property type="entry name" value="SAM-dependent_MTases_sf"/>
</dbReference>
<name>A0ABQ0A4L2_9GAMM</name>
<evidence type="ECO:0000256" key="1">
    <source>
        <dbReference type="HAMAP-Rule" id="MF_01523"/>
    </source>
</evidence>
<comment type="caution">
    <text evidence="1">Lacks conserved residue(s) required for the propagation of feature annotation.</text>
</comment>
<feature type="binding site" evidence="1">
    <location>
        <begin position="132"/>
        <end position="133"/>
    </location>
    <ligand>
        <name>S-adenosyl-L-methionine</name>
        <dbReference type="ChEBI" id="CHEBI:59789"/>
    </ligand>
</feature>
<keyword evidence="1" id="KW-0963">Cytoplasm</keyword>
<reference evidence="2 3" key="1">
    <citation type="submission" date="2024-04" db="EMBL/GenBank/DDBJ databases">
        <title>Draft genome sequence of Sessilibacter corallicola NBRC 116591.</title>
        <authorList>
            <person name="Miyakawa T."/>
            <person name="Kusuya Y."/>
            <person name="Miura T."/>
        </authorList>
    </citation>
    <scope>NUCLEOTIDE SEQUENCE [LARGE SCALE GENOMIC DNA]</scope>
    <source>
        <strain evidence="2 3">KU-00831-HH</strain>
    </source>
</reference>
<dbReference type="InterPro" id="IPR007536">
    <property type="entry name" value="16SrRNA_methylTrfase_J"/>
</dbReference>
<proteinExistence type="inferred from homology"/>
<sequence>MSVSYPIAYKVLLEREYQSKSESLANFLNCDLISQEEIKKSFQENTYLLAYSEKGLSLCDLSRKQINPVVVDFVSGSANHRRLYGGGKSQMIAKAVGLKSNQFFPYVLDATAGLGGDSFVLASLGCRVTLVERNPIAYSLVKDGLERAMHSGDHDLIEVVERMNLVFANSREFIEQIDEEHLPDVIYVDPMFPERKKSASVKKEMQFFHDIIGKDEDANLLIKVCREKAKYRVTVKRPKIAEYLGGISPSTQIVGKSSRFDIYANKKMPS</sequence>
<comment type="caution">
    <text evidence="2">The sequence shown here is derived from an EMBL/GenBank/DDBJ whole genome shotgun (WGS) entry which is preliminary data.</text>
</comment>
<evidence type="ECO:0000313" key="2">
    <source>
        <dbReference type="EMBL" id="GAA6166603.1"/>
    </source>
</evidence>
<keyword evidence="3" id="KW-1185">Reference proteome</keyword>
<dbReference type="SUPFAM" id="SSF53335">
    <property type="entry name" value="S-adenosyl-L-methionine-dependent methyltransferases"/>
    <property type="match status" value="1"/>
</dbReference>
<keyword evidence="1" id="KW-0949">S-adenosyl-L-methionine</keyword>
<comment type="similarity">
    <text evidence="1">Belongs to the methyltransferase superfamily. RsmJ family.</text>
</comment>
<comment type="catalytic activity">
    <reaction evidence="1">
        <text>guanosine(1516) in 16S rRNA + S-adenosyl-L-methionine = N(2)-methylguanosine(1516) in 16S rRNA + S-adenosyl-L-homocysteine + H(+)</text>
        <dbReference type="Rhea" id="RHEA:43220"/>
        <dbReference type="Rhea" id="RHEA-COMP:10412"/>
        <dbReference type="Rhea" id="RHEA-COMP:10413"/>
        <dbReference type="ChEBI" id="CHEBI:15378"/>
        <dbReference type="ChEBI" id="CHEBI:57856"/>
        <dbReference type="ChEBI" id="CHEBI:59789"/>
        <dbReference type="ChEBI" id="CHEBI:74269"/>
        <dbReference type="ChEBI" id="CHEBI:74481"/>
        <dbReference type="EC" id="2.1.1.242"/>
    </reaction>
</comment>
<gene>
    <name evidence="1" type="primary">rsmJ</name>
    <name evidence="2" type="ORF">NBRC116591_04130</name>
</gene>
<protein>
    <recommendedName>
        <fullName evidence="1">Ribosomal RNA small subunit methyltransferase J</fullName>
        <ecNumber evidence="1">2.1.1.242</ecNumber>
    </recommendedName>
    <alternativeName>
        <fullName evidence="1">16S rRNA m2G1516 methyltransferase</fullName>
    </alternativeName>
    <alternativeName>
        <fullName evidence="1">rRNA (guanine-N(2)-)-methyltransferase</fullName>
    </alternativeName>
</protein>
<dbReference type="Gene3D" id="3.40.50.150">
    <property type="entry name" value="Vaccinia Virus protein VP39"/>
    <property type="match status" value="1"/>
</dbReference>
<dbReference type="EMBL" id="BAABWN010000001">
    <property type="protein sequence ID" value="GAA6166603.1"/>
    <property type="molecule type" value="Genomic_DNA"/>
</dbReference>
<evidence type="ECO:0000313" key="3">
    <source>
        <dbReference type="Proteomes" id="UP001465153"/>
    </source>
</evidence>
<organism evidence="2 3">
    <name type="scientific">Sessilibacter corallicola</name>
    <dbReference type="NCBI Taxonomy" id="2904075"/>
    <lineage>
        <taxon>Bacteria</taxon>
        <taxon>Pseudomonadati</taxon>
        <taxon>Pseudomonadota</taxon>
        <taxon>Gammaproteobacteria</taxon>
        <taxon>Cellvibrionales</taxon>
        <taxon>Cellvibrionaceae</taxon>
        <taxon>Sessilibacter</taxon>
    </lineage>
</organism>
<feature type="binding site" evidence="1">
    <location>
        <position position="189"/>
    </location>
    <ligand>
        <name>S-adenosyl-L-methionine</name>
        <dbReference type="ChEBI" id="CHEBI:59789"/>
    </ligand>
</feature>
<dbReference type="PANTHER" id="PTHR36112">
    <property type="entry name" value="RIBOSOMAL RNA SMALL SUBUNIT METHYLTRANSFERASE J"/>
    <property type="match status" value="1"/>
</dbReference>
<accession>A0ABQ0A4L2</accession>
<keyword evidence="1" id="KW-0698">rRNA processing</keyword>
<dbReference type="PANTHER" id="PTHR36112:SF1">
    <property type="entry name" value="RIBOSOMAL RNA SMALL SUBUNIT METHYLTRANSFERASE J"/>
    <property type="match status" value="1"/>
</dbReference>
<dbReference type="CDD" id="cd02440">
    <property type="entry name" value="AdoMet_MTases"/>
    <property type="match status" value="1"/>
</dbReference>
<keyword evidence="1 2" id="KW-0489">Methyltransferase</keyword>
<dbReference type="GO" id="GO:0008168">
    <property type="term" value="F:methyltransferase activity"/>
    <property type="evidence" value="ECO:0007669"/>
    <property type="project" value="UniProtKB-KW"/>
</dbReference>
<dbReference type="Pfam" id="PF04445">
    <property type="entry name" value="SAM_MT"/>
    <property type="match status" value="1"/>
</dbReference>
<comment type="subcellular location">
    <subcellularLocation>
        <location evidence="1">Cytoplasm</location>
    </subcellularLocation>
</comment>
<keyword evidence="1" id="KW-0808">Transferase</keyword>
<dbReference type="EC" id="2.1.1.242" evidence="1"/>
<dbReference type="GO" id="GO:0032259">
    <property type="term" value="P:methylation"/>
    <property type="evidence" value="ECO:0007669"/>
    <property type="project" value="UniProtKB-KW"/>
</dbReference>